<dbReference type="EC" id="2.4.-.-" evidence="5"/>
<keyword evidence="6" id="KW-1185">Reference proteome</keyword>
<dbReference type="Proteomes" id="UP001597418">
    <property type="component" value="Unassembled WGS sequence"/>
</dbReference>
<dbReference type="InterPro" id="IPR050834">
    <property type="entry name" value="Glycosyltransf_2"/>
</dbReference>
<dbReference type="RefSeq" id="WP_082784965.1">
    <property type="nucleotide sequence ID" value="NZ_JBHUMB010000006.1"/>
</dbReference>
<dbReference type="CDD" id="cd11301">
    <property type="entry name" value="Fut1_Fut2_like"/>
    <property type="match status" value="1"/>
</dbReference>
<reference evidence="6" key="1">
    <citation type="journal article" date="2019" name="Int. J. Syst. Evol. Microbiol.">
        <title>The Global Catalogue of Microorganisms (GCM) 10K type strain sequencing project: providing services to taxonomists for standard genome sequencing and annotation.</title>
        <authorList>
            <consortium name="The Broad Institute Genomics Platform"/>
            <consortium name="The Broad Institute Genome Sequencing Center for Infectious Disease"/>
            <person name="Wu L."/>
            <person name="Ma J."/>
        </authorList>
    </citation>
    <scope>NUCLEOTIDE SEQUENCE [LARGE SCALE GENOMIC DNA]</scope>
    <source>
        <strain evidence="6">KCTC 42247</strain>
    </source>
</reference>
<name>A0ABW5UAT4_9SPHI</name>
<keyword evidence="3 5" id="KW-0808">Transferase</keyword>
<feature type="domain" description="Glycosyltransferase 2-like" evidence="4">
    <location>
        <begin position="5"/>
        <end position="166"/>
    </location>
</feature>
<protein>
    <submittedName>
        <fullName evidence="5">Glycosyltransferase</fullName>
        <ecNumber evidence="5">2.4.-.-</ecNumber>
    </submittedName>
</protein>
<evidence type="ECO:0000256" key="3">
    <source>
        <dbReference type="ARBA" id="ARBA00022679"/>
    </source>
</evidence>
<evidence type="ECO:0000313" key="6">
    <source>
        <dbReference type="Proteomes" id="UP001597418"/>
    </source>
</evidence>
<evidence type="ECO:0000313" key="5">
    <source>
        <dbReference type="EMBL" id="MFD2743028.1"/>
    </source>
</evidence>
<proteinExistence type="inferred from homology"/>
<dbReference type="GO" id="GO:0016757">
    <property type="term" value="F:glycosyltransferase activity"/>
    <property type="evidence" value="ECO:0007669"/>
    <property type="project" value="UniProtKB-KW"/>
</dbReference>
<comment type="caution">
    <text evidence="5">The sequence shown here is derived from an EMBL/GenBank/DDBJ whole genome shotgun (WGS) entry which is preliminary data.</text>
</comment>
<dbReference type="PANTHER" id="PTHR43685:SF5">
    <property type="entry name" value="GLYCOSYLTRANSFERASE EPSE-RELATED"/>
    <property type="match status" value="1"/>
</dbReference>
<evidence type="ECO:0000259" key="4">
    <source>
        <dbReference type="Pfam" id="PF00535"/>
    </source>
</evidence>
<dbReference type="Pfam" id="PF00535">
    <property type="entry name" value="Glycos_transf_2"/>
    <property type="match status" value="1"/>
</dbReference>
<dbReference type="Pfam" id="PF01531">
    <property type="entry name" value="Glyco_transf_11"/>
    <property type="match status" value="1"/>
</dbReference>
<evidence type="ECO:0000256" key="1">
    <source>
        <dbReference type="ARBA" id="ARBA00006739"/>
    </source>
</evidence>
<dbReference type="CDD" id="cd00761">
    <property type="entry name" value="Glyco_tranf_GTA_type"/>
    <property type="match status" value="1"/>
</dbReference>
<organism evidence="5 6">
    <name type="scientific">Sphingobacterium populi</name>
    <dbReference type="NCBI Taxonomy" id="1812824"/>
    <lineage>
        <taxon>Bacteria</taxon>
        <taxon>Pseudomonadati</taxon>
        <taxon>Bacteroidota</taxon>
        <taxon>Sphingobacteriia</taxon>
        <taxon>Sphingobacteriales</taxon>
        <taxon>Sphingobacteriaceae</taxon>
        <taxon>Sphingobacterium</taxon>
    </lineage>
</organism>
<accession>A0ABW5UAT4</accession>
<dbReference type="InterPro" id="IPR029044">
    <property type="entry name" value="Nucleotide-diphossugar_trans"/>
</dbReference>
<dbReference type="EMBL" id="JBHUMB010000006">
    <property type="protein sequence ID" value="MFD2743028.1"/>
    <property type="molecule type" value="Genomic_DNA"/>
</dbReference>
<dbReference type="InterPro" id="IPR001173">
    <property type="entry name" value="Glyco_trans_2-like"/>
</dbReference>
<dbReference type="PANTHER" id="PTHR43685">
    <property type="entry name" value="GLYCOSYLTRANSFERASE"/>
    <property type="match status" value="1"/>
</dbReference>
<keyword evidence="2 5" id="KW-0328">Glycosyltransferase</keyword>
<comment type="similarity">
    <text evidence="1">Belongs to the glycosyltransferase 2 family.</text>
</comment>
<gene>
    <name evidence="5" type="ORF">ACFSQ6_06420</name>
</gene>
<dbReference type="InterPro" id="IPR002516">
    <property type="entry name" value="Glyco_trans_11"/>
</dbReference>
<dbReference type="Gene3D" id="3.90.550.10">
    <property type="entry name" value="Spore Coat Polysaccharide Biosynthesis Protein SpsA, Chain A"/>
    <property type="match status" value="1"/>
</dbReference>
<dbReference type="SUPFAM" id="SSF53448">
    <property type="entry name" value="Nucleotide-diphospho-sugar transferases"/>
    <property type="match status" value="1"/>
</dbReference>
<sequence>MPLVTVFITAYNSARYIDQAIQSVLCQTMQDLEVIVVDDGSTDNTQAVLSEINDSRLRVLTNTTNQGIVYSRNLALTEARGDFLAVLDSDDLALPDRLQRQLNAFKDRDNLALLGGRAYVIDDLGNLRGEIPHSPSGSDRNKAALFFENPFVHSSVMMRMSIFREVGGYPVLKYPVVEDLALYIEIAKKYEVDNLDEFICQYRRHDSNITKTGLLKVLSMMHHVKQDQLIHLGMQGTEDESEMLINYYQPNTFDVQEYLGFLSKLILHNREYKTYNPTYYDKAIHQIWYDVVMNKSRHKALSLLFKLPYNRRSYYSFSQLRKAFKRSVLPTAINKDKVVKIMGNLGDQMFQYVFLLALKQQGHTVKADLDNLMINSAQNPCVLEHVFSIRPEYITDEKRKLFLKQEGESIYWKMKRQILGTRKAFKIDQPPFSFHAYYLTYPSAAYYSGYWQHLDYMKFVKDEVKNLFKFPVLKEEHHQNIAQIISKSESIAVYVNRKNIDPHLADVCDLNYYLRSISYIEKYVENPVFYFFSDDISWCKEHFSYLEAHFFELNQGNDSYVDMQLMSLCNHQIIANNTLSWWAAWLNTYLSKVVLAPKNWANDAGVNTSGLTKFFVTI</sequence>
<evidence type="ECO:0000256" key="2">
    <source>
        <dbReference type="ARBA" id="ARBA00022676"/>
    </source>
</evidence>